<feature type="domain" description="FAD dependent oxidoreductase" evidence="1">
    <location>
        <begin position="64"/>
        <end position="469"/>
    </location>
</feature>
<gene>
    <name evidence="2" type="ORF">BDV29DRAFT_201907</name>
</gene>
<sequence length="513" mass="56383">MAFVQYLLADERIPLKDRQDALHRAFADPGIPAPVRESTPSYWFKDPHPQLANIQSPELPQEADIVIIGSGITGTSVARTLLEASDRSTIVNPKRPAVVMLEARDTCTGATGRNGGHILETVEEFAEWADAYGLEAAKAVAQFRLAHLEEILEVANEYGLTEEVQARKVQFLSVYFDDERWREAVHSIQRFKECMPDESAEWKLIDKDEIHKAFSLPHARGVVAGPAGALWPYKLVTGILSQLREKYSDSFRIETNTPVRAVSTDSSSALRFTLNTPRGTIRARHIIHCTNAHVGHLVPELRGRVYPIRGQMSAQNPGDKFICQAKKHSWIFNYDRGFDYLTQLPTDAQSAGKMMFGGGYAQGKAGGITDLGISTDSELSLYCDIHLSGALSAIFGRENWGHVPGSETMMWTGNMGFSADGLPWVGRLPSSEGLSHGAANEGGAQWACCGFSGEGMVSAWLCGKAIAKMVSMHDRGHSGSGELSWFPKQMLVTEERIRSSVLPRSVIDKTSHV</sequence>
<dbReference type="Gene3D" id="3.50.50.60">
    <property type="entry name" value="FAD/NAD(P)-binding domain"/>
    <property type="match status" value="1"/>
</dbReference>
<dbReference type="OrthoDB" id="512662at2759"/>
<reference evidence="2 3" key="1">
    <citation type="submission" date="2019-04" db="EMBL/GenBank/DDBJ databases">
        <title>Friends and foes A comparative genomics study of 23 Aspergillus species from section Flavi.</title>
        <authorList>
            <consortium name="DOE Joint Genome Institute"/>
            <person name="Kjaerbolling I."/>
            <person name="Vesth T."/>
            <person name="Frisvad J.C."/>
            <person name="Nybo J.L."/>
            <person name="Theobald S."/>
            <person name="Kildgaard S."/>
            <person name="Isbrandt T."/>
            <person name="Kuo A."/>
            <person name="Sato A."/>
            <person name="Lyhne E.K."/>
            <person name="Kogle M.E."/>
            <person name="Wiebenga A."/>
            <person name="Kun R.S."/>
            <person name="Lubbers R.J."/>
            <person name="Makela M.R."/>
            <person name="Barry K."/>
            <person name="Chovatia M."/>
            <person name="Clum A."/>
            <person name="Daum C."/>
            <person name="Haridas S."/>
            <person name="He G."/>
            <person name="LaButti K."/>
            <person name="Lipzen A."/>
            <person name="Mondo S."/>
            <person name="Riley R."/>
            <person name="Salamov A."/>
            <person name="Simmons B.A."/>
            <person name="Magnuson J.K."/>
            <person name="Henrissat B."/>
            <person name="Mortensen U.H."/>
            <person name="Larsen T.O."/>
            <person name="Devries R.P."/>
            <person name="Grigoriev I.V."/>
            <person name="Machida M."/>
            <person name="Baker S.E."/>
            <person name="Andersen M.R."/>
        </authorList>
    </citation>
    <scope>NUCLEOTIDE SEQUENCE [LARGE SCALE GENOMIC DNA]</scope>
    <source>
        <strain evidence="2 3">CBS 151.66</strain>
    </source>
</reference>
<dbReference type="PANTHER" id="PTHR13847:SF213">
    <property type="entry name" value="DEPENDENT OXIDOREDUCTASE, PUTATIVE-RELATED"/>
    <property type="match status" value="1"/>
</dbReference>
<dbReference type="AlphaFoldDB" id="A0A5N5WZY9"/>
<dbReference type="EMBL" id="ML732229">
    <property type="protein sequence ID" value="KAB8073317.1"/>
    <property type="molecule type" value="Genomic_DNA"/>
</dbReference>
<dbReference type="Pfam" id="PF01266">
    <property type="entry name" value="DAO"/>
    <property type="match status" value="1"/>
</dbReference>
<dbReference type="InterPro" id="IPR006076">
    <property type="entry name" value="FAD-dep_OxRdtase"/>
</dbReference>
<evidence type="ECO:0000259" key="1">
    <source>
        <dbReference type="Pfam" id="PF01266"/>
    </source>
</evidence>
<evidence type="ECO:0000313" key="2">
    <source>
        <dbReference type="EMBL" id="KAB8073317.1"/>
    </source>
</evidence>
<dbReference type="InterPro" id="IPR036188">
    <property type="entry name" value="FAD/NAD-bd_sf"/>
</dbReference>
<dbReference type="Gene3D" id="3.30.9.10">
    <property type="entry name" value="D-Amino Acid Oxidase, subunit A, domain 2"/>
    <property type="match status" value="1"/>
</dbReference>
<proteinExistence type="predicted"/>
<name>A0A5N5WZY9_9EURO</name>
<dbReference type="SUPFAM" id="SSF51905">
    <property type="entry name" value="FAD/NAD(P)-binding domain"/>
    <property type="match status" value="1"/>
</dbReference>
<organism evidence="2 3">
    <name type="scientific">Aspergillus leporis</name>
    <dbReference type="NCBI Taxonomy" id="41062"/>
    <lineage>
        <taxon>Eukaryota</taxon>
        <taxon>Fungi</taxon>
        <taxon>Dikarya</taxon>
        <taxon>Ascomycota</taxon>
        <taxon>Pezizomycotina</taxon>
        <taxon>Eurotiomycetes</taxon>
        <taxon>Eurotiomycetidae</taxon>
        <taxon>Eurotiales</taxon>
        <taxon>Aspergillaceae</taxon>
        <taxon>Aspergillus</taxon>
        <taxon>Aspergillus subgen. Circumdati</taxon>
    </lineage>
</organism>
<dbReference type="PANTHER" id="PTHR13847">
    <property type="entry name" value="SARCOSINE DEHYDROGENASE-RELATED"/>
    <property type="match status" value="1"/>
</dbReference>
<dbReference type="Proteomes" id="UP000326565">
    <property type="component" value="Unassembled WGS sequence"/>
</dbReference>
<dbReference type="GO" id="GO:0005737">
    <property type="term" value="C:cytoplasm"/>
    <property type="evidence" value="ECO:0007669"/>
    <property type="project" value="TreeGrafter"/>
</dbReference>
<keyword evidence="3" id="KW-1185">Reference proteome</keyword>
<protein>
    <submittedName>
        <fullName evidence="2">FAD dependent oxidoreductase-domain-containing protein</fullName>
    </submittedName>
</protein>
<evidence type="ECO:0000313" key="3">
    <source>
        <dbReference type="Proteomes" id="UP000326565"/>
    </source>
</evidence>
<accession>A0A5N5WZY9</accession>